<sequence length="644" mass="72723">MIENAVRGGKIEGEVAKRSASRRKENEVNNMNSFNSRAITVGQPKVATSEQQSTQGQESGTRQNSEKMQFTPIPVTYRELYQSLYDAHAIAPFHLKPLQPPYPKWYDANAKCEYHAAISRHSIENCTRFKKVVERLIKLGVVKFDSTPNTENPLPDHCNQGVNAIEETKKGKVKEDIAEVKIPMKAIWEEMVKRGMLTSRKGGEGIENHCEFHGEVGYMIQNCEEFRAMVQGLMVNKELQVSEGSSCEGQICVLKNEQQKTSQPRIIISLPGNNEAGSQTGPKIVIHKPNPFPYKDDRRVPWSYDCKITIPEVESIANVARGKQNESFHTRSGKRYDEGNTKVEPVKTKDVEAEREKETEVPINEPVKEEEVKEFLKFLKHSEYSVVEQLRKQPARILVLALLLSSEVHRDALLKVLNKTYVTHDISVNKLDRLPIDSSHMKTCHNVVRAFDGTERKVMGRIDIPLEIGLNTYEVDFLVMDIKPSYNYLLGRPWIHSAGVVPSSLHQKLKLVTDGRLITINAEEDIIAAVTSKAPYVETNEEAIECSFRSLDVINATFILEGSKVPVPKMSGATRMALQMMMGKGALPGKGLGRQLQGGVQIPKLSEKKDHFGLGFKPDHKHKRQEMEKRQARRKARLNGREVE</sequence>
<reference evidence="3" key="1">
    <citation type="journal article" date="2020" name="Nat. Genet.">
        <title>Genomic diversifications of five Gossypium allopolyploid species and their impact on cotton improvement.</title>
        <authorList>
            <person name="Chen Z.J."/>
            <person name="Sreedasyam A."/>
            <person name="Ando A."/>
            <person name="Song Q."/>
            <person name="De Santiago L.M."/>
            <person name="Hulse-Kemp A.M."/>
            <person name="Ding M."/>
            <person name="Ye W."/>
            <person name="Kirkbride R.C."/>
            <person name="Jenkins J."/>
            <person name="Plott C."/>
            <person name="Lovell J."/>
            <person name="Lin Y.M."/>
            <person name="Vaughn R."/>
            <person name="Liu B."/>
            <person name="Simpson S."/>
            <person name="Scheffler B.E."/>
            <person name="Wen L."/>
            <person name="Saski C.A."/>
            <person name="Grover C.E."/>
            <person name="Hu G."/>
            <person name="Conover J.L."/>
            <person name="Carlson J.W."/>
            <person name="Shu S."/>
            <person name="Boston L.B."/>
            <person name="Williams M."/>
            <person name="Peterson D.G."/>
            <person name="McGee K."/>
            <person name="Jones D.C."/>
            <person name="Wendel J.F."/>
            <person name="Stelly D.M."/>
            <person name="Grimwood J."/>
            <person name="Schmutz J."/>
        </authorList>
    </citation>
    <scope>NUCLEOTIDE SEQUENCE [LARGE SCALE GENOMIC DNA]</scope>
    <source>
        <strain evidence="3">cv. TM-1</strain>
    </source>
</reference>
<feature type="region of interest" description="Disordered" evidence="1">
    <location>
        <begin position="324"/>
        <end position="343"/>
    </location>
</feature>
<feature type="region of interest" description="Disordered" evidence="1">
    <location>
        <begin position="270"/>
        <end position="290"/>
    </location>
</feature>
<feature type="region of interest" description="Disordered" evidence="1">
    <location>
        <begin position="604"/>
        <end position="644"/>
    </location>
</feature>
<proteinExistence type="predicted"/>
<dbReference type="GeneID" id="121211448"/>
<gene>
    <name evidence="4" type="primary">LOC121211448</name>
</gene>
<dbReference type="CDD" id="cd00303">
    <property type="entry name" value="retropepsin_like"/>
    <property type="match status" value="1"/>
</dbReference>
<feature type="domain" description="G-patch" evidence="2">
    <location>
        <begin position="573"/>
        <end position="619"/>
    </location>
</feature>
<feature type="compositionally biased region" description="Basic and acidic residues" evidence="1">
    <location>
        <begin position="9"/>
        <end position="27"/>
    </location>
</feature>
<dbReference type="RefSeq" id="XP_040940148.1">
    <property type="nucleotide sequence ID" value="XM_041084214.1"/>
</dbReference>
<feature type="region of interest" description="Disordered" evidence="1">
    <location>
        <begin position="1"/>
        <end position="69"/>
    </location>
</feature>
<organism evidence="3 4">
    <name type="scientific">Gossypium hirsutum</name>
    <name type="common">Upland cotton</name>
    <name type="synonym">Gossypium mexicanum</name>
    <dbReference type="NCBI Taxonomy" id="3635"/>
    <lineage>
        <taxon>Eukaryota</taxon>
        <taxon>Viridiplantae</taxon>
        <taxon>Streptophyta</taxon>
        <taxon>Embryophyta</taxon>
        <taxon>Tracheophyta</taxon>
        <taxon>Spermatophyta</taxon>
        <taxon>Magnoliopsida</taxon>
        <taxon>eudicotyledons</taxon>
        <taxon>Gunneridae</taxon>
        <taxon>Pentapetalae</taxon>
        <taxon>rosids</taxon>
        <taxon>malvids</taxon>
        <taxon>Malvales</taxon>
        <taxon>Malvaceae</taxon>
        <taxon>Malvoideae</taxon>
        <taxon>Gossypium</taxon>
    </lineage>
</organism>
<reference evidence="4" key="2">
    <citation type="submission" date="2025-08" db="UniProtKB">
        <authorList>
            <consortium name="RefSeq"/>
        </authorList>
    </citation>
    <scope>IDENTIFICATION</scope>
</reference>
<dbReference type="PROSITE" id="PS50174">
    <property type="entry name" value="G_PATCH"/>
    <property type="match status" value="1"/>
</dbReference>
<feature type="compositionally biased region" description="Polar residues" evidence="1">
    <location>
        <begin position="28"/>
        <end position="38"/>
    </location>
</feature>
<dbReference type="PANTHER" id="PTHR32108">
    <property type="entry name" value="DNA-DIRECTED RNA POLYMERASE SUBUNIT ALPHA"/>
    <property type="match status" value="1"/>
</dbReference>
<dbReference type="Proteomes" id="UP000818029">
    <property type="component" value="Chromosome A02"/>
</dbReference>
<dbReference type="InterPro" id="IPR021109">
    <property type="entry name" value="Peptidase_aspartic_dom_sf"/>
</dbReference>
<feature type="compositionally biased region" description="Low complexity" evidence="1">
    <location>
        <begin position="48"/>
        <end position="61"/>
    </location>
</feature>
<evidence type="ECO:0000313" key="4">
    <source>
        <dbReference type="RefSeq" id="XP_040940148.1"/>
    </source>
</evidence>
<feature type="compositionally biased region" description="Polar residues" evidence="1">
    <location>
        <begin position="271"/>
        <end position="281"/>
    </location>
</feature>
<dbReference type="Gene3D" id="2.40.70.10">
    <property type="entry name" value="Acid Proteases"/>
    <property type="match status" value="1"/>
</dbReference>
<accession>A0ABM2ZBT1</accession>
<evidence type="ECO:0000259" key="2">
    <source>
        <dbReference type="PROSITE" id="PS50174"/>
    </source>
</evidence>
<keyword evidence="3" id="KW-1185">Reference proteome</keyword>
<dbReference type="PANTHER" id="PTHR32108:SF5">
    <property type="entry name" value="DYNACTIN SUBUNIT 1-LIKE"/>
    <property type="match status" value="1"/>
</dbReference>
<dbReference type="InterPro" id="IPR000467">
    <property type="entry name" value="G_patch_dom"/>
</dbReference>
<name>A0ABM2ZBT1_GOSHI</name>
<evidence type="ECO:0000313" key="3">
    <source>
        <dbReference type="Proteomes" id="UP000818029"/>
    </source>
</evidence>
<evidence type="ECO:0000256" key="1">
    <source>
        <dbReference type="SAM" id="MobiDB-lite"/>
    </source>
</evidence>
<protein>
    <recommendedName>
        <fullName evidence="2">G-patch domain-containing protein</fullName>
    </recommendedName>
</protein>